<evidence type="ECO:0000259" key="3">
    <source>
        <dbReference type="Pfam" id="PF17996"/>
    </source>
</evidence>
<dbReference type="PANTHER" id="PTHR37834:SF2">
    <property type="entry name" value="ESTERASE, SGNH HYDROLASE-TYPE"/>
    <property type="match status" value="1"/>
</dbReference>
<keyword evidence="5" id="KW-1185">Reference proteome</keyword>
<dbReference type="PATRIC" id="fig|1127699.3.peg.255"/>
<keyword evidence="1" id="KW-0732">Signal</keyword>
<dbReference type="Proteomes" id="UP000010433">
    <property type="component" value="Unassembled WGS sequence"/>
</dbReference>
<evidence type="ECO:0000313" key="5">
    <source>
        <dbReference type="Proteomes" id="UP000010433"/>
    </source>
</evidence>
<feature type="signal peptide" evidence="1">
    <location>
        <begin position="1"/>
        <end position="20"/>
    </location>
</feature>
<dbReference type="GO" id="GO:0052689">
    <property type="term" value="F:carboxylic ester hydrolase activity"/>
    <property type="evidence" value="ECO:0007669"/>
    <property type="project" value="InterPro"/>
</dbReference>
<dbReference type="RefSeq" id="WP_009163460.1">
    <property type="nucleotide sequence ID" value="NZ_KB291029.1"/>
</dbReference>
<dbReference type="InterPro" id="IPR013830">
    <property type="entry name" value="SGNH_hydro"/>
</dbReference>
<dbReference type="OrthoDB" id="9801375at2"/>
<dbReference type="Gene3D" id="3.40.50.1110">
    <property type="entry name" value="SGNH hydrolase"/>
    <property type="match status" value="1"/>
</dbReference>
<dbReference type="CDD" id="cd01831">
    <property type="entry name" value="Endoglucanase_E_like"/>
    <property type="match status" value="1"/>
</dbReference>
<evidence type="ECO:0000313" key="4">
    <source>
        <dbReference type="EMBL" id="EKY03643.1"/>
    </source>
</evidence>
<dbReference type="AlphaFoldDB" id="L1NJT7"/>
<dbReference type="PANTHER" id="PTHR37834">
    <property type="entry name" value="GDSL-LIKE LIPASE/ACYLHYDROLASE DOMAIN PROTEIN (AFU_ORTHOLOGUE AFUA_2G00620)"/>
    <property type="match status" value="1"/>
</dbReference>
<evidence type="ECO:0000259" key="2">
    <source>
        <dbReference type="Pfam" id="PF13472"/>
    </source>
</evidence>
<feature type="chain" id="PRO_5003955274" evidence="1">
    <location>
        <begin position="21"/>
        <end position="369"/>
    </location>
</feature>
<organism evidence="4 5">
    <name type="scientific">Hoylesella saccharolytica F0055</name>
    <dbReference type="NCBI Taxonomy" id="1127699"/>
    <lineage>
        <taxon>Bacteria</taxon>
        <taxon>Pseudomonadati</taxon>
        <taxon>Bacteroidota</taxon>
        <taxon>Bacteroidia</taxon>
        <taxon>Bacteroidales</taxon>
        <taxon>Prevotellaceae</taxon>
        <taxon>Hoylesella</taxon>
    </lineage>
</organism>
<evidence type="ECO:0000256" key="1">
    <source>
        <dbReference type="SAM" id="SignalP"/>
    </source>
</evidence>
<feature type="domain" description="SGNH hydrolase-type esterase" evidence="2">
    <location>
        <begin position="153"/>
        <end position="291"/>
    </location>
</feature>
<protein>
    <submittedName>
        <fullName evidence="4">GDSL-like protein</fullName>
    </submittedName>
</protein>
<dbReference type="Pfam" id="PF13472">
    <property type="entry name" value="Lipase_GDSL_2"/>
    <property type="match status" value="1"/>
</dbReference>
<name>L1NJT7_9BACT</name>
<dbReference type="HOGENOM" id="CLU_042506_2_0_10"/>
<comment type="caution">
    <text evidence="4">The sequence shown here is derived from an EMBL/GenBank/DDBJ whole genome shotgun (WGS) entry which is preliminary data.</text>
</comment>
<gene>
    <name evidence="4" type="ORF">HMPREF9151_00285</name>
</gene>
<dbReference type="STRING" id="1127699.HMPREF9151_00285"/>
<dbReference type="EMBL" id="AMEP01000029">
    <property type="protein sequence ID" value="EKY03643.1"/>
    <property type="molecule type" value="Genomic_DNA"/>
</dbReference>
<dbReference type="SUPFAM" id="SSF52266">
    <property type="entry name" value="SGNH hydrolase"/>
    <property type="match status" value="1"/>
</dbReference>
<dbReference type="InterPro" id="IPR037461">
    <property type="entry name" value="CtCE2-like_dom"/>
</dbReference>
<dbReference type="InterPro" id="IPR036514">
    <property type="entry name" value="SGNH_hydro_sf"/>
</dbReference>
<dbReference type="Gene3D" id="2.60.120.260">
    <property type="entry name" value="Galactose-binding domain-like"/>
    <property type="match status" value="1"/>
</dbReference>
<dbReference type="InterPro" id="IPR040794">
    <property type="entry name" value="CE2_N"/>
</dbReference>
<accession>L1NJT7</accession>
<proteinExistence type="predicted"/>
<reference evidence="4 5" key="1">
    <citation type="submission" date="2012-05" db="EMBL/GenBank/DDBJ databases">
        <authorList>
            <person name="Weinstock G."/>
            <person name="Sodergren E."/>
            <person name="Lobos E.A."/>
            <person name="Fulton L."/>
            <person name="Fulton R."/>
            <person name="Courtney L."/>
            <person name="Fronick C."/>
            <person name="O'Laughlin M."/>
            <person name="Godfrey J."/>
            <person name="Wilson R.M."/>
            <person name="Miner T."/>
            <person name="Farmer C."/>
            <person name="Delehaunty K."/>
            <person name="Cordes M."/>
            <person name="Minx P."/>
            <person name="Tomlinson C."/>
            <person name="Chen J."/>
            <person name="Wollam A."/>
            <person name="Pepin K.H."/>
            <person name="Bhonagiri V."/>
            <person name="Zhang X."/>
            <person name="Suruliraj S."/>
            <person name="Warren W."/>
            <person name="Mitreva M."/>
            <person name="Mardis E.R."/>
            <person name="Wilson R.K."/>
        </authorList>
    </citation>
    <scope>NUCLEOTIDE SEQUENCE [LARGE SCALE GENOMIC DNA]</scope>
    <source>
        <strain evidence="4 5">F0055</strain>
    </source>
</reference>
<sequence>MKKILTLVALSLCISLSSYAAGGLNYARKYAPTDPNILYTGRVEVKDGTVSYDWVGTYLQMGFTGTGIAVEIAEKGESYHNVFVDGKWVAKLYFTGDTPHRVTLVEGLKKGRHLLRLQKCTEGEYGCTTLSAVYLSAGGTLFPVQRKERMIEFIGDSYTCGFGTESNQPTEPFRLDTENCNKAYGCIIARYFNADYVLVAHSGRGMVRNYGDNVQRSEGTMRSRYLQVYDQHATTPYDFKAYTPDLVVINLGTNDFSTIVTPTPQQYVDAYIQMIDTIRSRYGQNIPVLCVKAHSANRYLTTCLELLKQRMYADKKVFFAGFSAGLITPDKDLGASYHPNYHGNKKLSMSIIPQIASIMGWDMIDKAVE</sequence>
<feature type="domain" description="Carbohydrate esterase 2 N-terminal" evidence="3">
    <location>
        <begin position="39"/>
        <end position="143"/>
    </location>
</feature>
<dbReference type="InterPro" id="IPR052762">
    <property type="entry name" value="PCW_deacetylase/CE"/>
</dbReference>
<dbReference type="Pfam" id="PF17996">
    <property type="entry name" value="CE2_N"/>
    <property type="match status" value="1"/>
</dbReference>